<protein>
    <submittedName>
        <fullName evidence="2">Uncharacterized protein LOC114077542 isoform X1</fullName>
    </submittedName>
</protein>
<evidence type="ECO:0000313" key="2">
    <source>
        <dbReference type="RefSeq" id="XP_027773405.1"/>
    </source>
</evidence>
<dbReference type="InterPro" id="IPR011009">
    <property type="entry name" value="Kinase-like_dom_sf"/>
</dbReference>
<dbReference type="Proteomes" id="UP000694930">
    <property type="component" value="Chromosome 6"/>
</dbReference>
<dbReference type="Gene3D" id="1.10.510.10">
    <property type="entry name" value="Transferase(Phosphotransferase) domain 1"/>
    <property type="match status" value="1"/>
</dbReference>
<dbReference type="SUPFAM" id="SSF56112">
    <property type="entry name" value="Protein kinase-like (PK-like)"/>
    <property type="match status" value="1"/>
</dbReference>
<name>A0ABM1VCD7_SOLPN</name>
<reference evidence="2" key="2">
    <citation type="submission" date="2025-08" db="UniProtKB">
        <authorList>
            <consortium name="RefSeq"/>
        </authorList>
    </citation>
    <scope>IDENTIFICATION</scope>
</reference>
<organism evidence="1 2">
    <name type="scientific">Solanum pennellii</name>
    <name type="common">Tomato</name>
    <name type="synonym">Lycopersicon pennellii</name>
    <dbReference type="NCBI Taxonomy" id="28526"/>
    <lineage>
        <taxon>Eukaryota</taxon>
        <taxon>Viridiplantae</taxon>
        <taxon>Streptophyta</taxon>
        <taxon>Embryophyta</taxon>
        <taxon>Tracheophyta</taxon>
        <taxon>Spermatophyta</taxon>
        <taxon>Magnoliopsida</taxon>
        <taxon>eudicotyledons</taxon>
        <taxon>Gunneridae</taxon>
        <taxon>Pentapetalae</taxon>
        <taxon>asterids</taxon>
        <taxon>lamiids</taxon>
        <taxon>Solanales</taxon>
        <taxon>Solanaceae</taxon>
        <taxon>Solanoideae</taxon>
        <taxon>Solaneae</taxon>
        <taxon>Solanum</taxon>
        <taxon>Solanum subgen. Lycopersicon</taxon>
    </lineage>
</organism>
<gene>
    <name evidence="2" type="primary">LOC114077542</name>
</gene>
<proteinExistence type="predicted"/>
<accession>A0ABM1VCD7</accession>
<evidence type="ECO:0000313" key="1">
    <source>
        <dbReference type="Proteomes" id="UP000694930"/>
    </source>
</evidence>
<reference evidence="1" key="1">
    <citation type="journal article" date="2014" name="Nat. Genet.">
        <title>The genome of the stress-tolerant wild tomato species Solanum pennellii.</title>
        <authorList>
            <person name="Bolger A."/>
            <person name="Scossa F."/>
            <person name="Bolger M.E."/>
            <person name="Lanz C."/>
            <person name="Maumus F."/>
            <person name="Tohge T."/>
            <person name="Quesneville H."/>
            <person name="Alseekh S."/>
            <person name="Sorensen I."/>
            <person name="Lichtenstein G."/>
            <person name="Fich E.A."/>
            <person name="Conte M."/>
            <person name="Keller H."/>
            <person name="Schneeberger K."/>
            <person name="Schwacke R."/>
            <person name="Ofner I."/>
            <person name="Vrebalov J."/>
            <person name="Xu Y."/>
            <person name="Osorio S."/>
            <person name="Aflitos S.A."/>
            <person name="Schijlen E."/>
            <person name="Jimenez-Gomez J.M."/>
            <person name="Ryngajllo M."/>
            <person name="Kimura S."/>
            <person name="Kumar R."/>
            <person name="Koenig D."/>
            <person name="Headland L.R."/>
            <person name="Maloof J.N."/>
            <person name="Sinha N."/>
            <person name="van Ham R.C."/>
            <person name="Lankhorst R.K."/>
            <person name="Mao L."/>
            <person name="Vogel A."/>
            <person name="Arsova B."/>
            <person name="Panstruga R."/>
            <person name="Fei Z."/>
            <person name="Rose J.K."/>
            <person name="Zamir D."/>
            <person name="Carrari F."/>
            <person name="Giovannoni J.J."/>
            <person name="Weigel D."/>
            <person name="Usadel B."/>
            <person name="Fernie A.R."/>
        </authorList>
    </citation>
    <scope>NUCLEOTIDE SEQUENCE [LARGE SCALE GENOMIC DNA]</scope>
    <source>
        <strain evidence="1">cv. LA0716</strain>
    </source>
</reference>
<keyword evidence="1" id="KW-1185">Reference proteome</keyword>
<sequence length="177" mass="20089">MISPIPDFVKRFYLVSFNQAPINGISSRVTSKPTDEIIVRKLLLNMGRYSRMKHIAYLRLLKRTISQNQRGISEIMAFPPRCLTCSDARCYWEMWSLLHYRDISLVVGSSLEDNDDRCSSASFVPAYSYDAPEIESGIYTFEGDVYSCGVVISELLTGRMSYDWRAILGQIGDTSAT</sequence>
<dbReference type="RefSeq" id="XP_027773405.1">
    <property type="nucleotide sequence ID" value="XM_027917604.1"/>
</dbReference>
<dbReference type="GeneID" id="114077542"/>